<keyword evidence="6 8" id="KW-0695">RNA-directed DNA polymerase</keyword>
<feature type="non-terminal residue" evidence="8">
    <location>
        <position position="1"/>
    </location>
</feature>
<sequence length="361" mass="40867">GRSSYIDDIAHGAKTCDQLCEDLDTLLYRLRYWNISVSLPNREFGKRSIPYLSHEINAQGIRAIPKVAKGVMYLPFPKSHKGVLSFLGSLNYYHKFIEDFPVVAAVLSEEQIRQGRDLSRAHESFELLKRKIVATPMLRHPDIQKPFVIIPHANRWAVCAVVGQEYDGKIQRYTGRVLNDAELRYHIAEKEVIAILRALQVFRTILEGRRLIIYTRYSVLKWVLQSKSADGRYVPWGVTLSHWDIEIWKVQKDGDGLVAIMGVGITPREHLDEVVEKLIPLKGHVRKPPVVSVEMLGSDFQGVVLSFDGAAKLSTKKGSCGCVLWQLPGWKVLKAKGFLLENVTVNDAEYHGPFKGLEPSK</sequence>
<dbReference type="PANTHER" id="PTHR37984:SF5">
    <property type="entry name" value="PROTEIN NYNRIN-LIKE"/>
    <property type="match status" value="1"/>
</dbReference>
<evidence type="ECO:0000256" key="2">
    <source>
        <dbReference type="ARBA" id="ARBA00022695"/>
    </source>
</evidence>
<organism evidence="8 9">
    <name type="scientific">Phytophthora megakarya</name>
    <dbReference type="NCBI Taxonomy" id="4795"/>
    <lineage>
        <taxon>Eukaryota</taxon>
        <taxon>Sar</taxon>
        <taxon>Stramenopiles</taxon>
        <taxon>Oomycota</taxon>
        <taxon>Peronosporomycetes</taxon>
        <taxon>Peronosporales</taxon>
        <taxon>Peronosporaceae</taxon>
        <taxon>Phytophthora</taxon>
    </lineage>
</organism>
<keyword evidence="9" id="KW-1185">Reference proteome</keyword>
<dbReference type="PANTHER" id="PTHR37984">
    <property type="entry name" value="PROTEIN CBG26694"/>
    <property type="match status" value="1"/>
</dbReference>
<comment type="caution">
    <text evidence="8">The sequence shown here is derived from an EMBL/GenBank/DDBJ whole genome shotgun (WGS) entry which is preliminary data.</text>
</comment>
<keyword evidence="2" id="KW-0548">Nucleotidyltransferase</keyword>
<reference evidence="9" key="1">
    <citation type="submission" date="2017-03" db="EMBL/GenBank/DDBJ databases">
        <title>Phytopthora megakarya and P. palmivora, two closely related causual agents of cacao black pod achieved similar genome size and gene model numbers by different mechanisms.</title>
        <authorList>
            <person name="Ali S."/>
            <person name="Shao J."/>
            <person name="Larry D.J."/>
            <person name="Kronmiller B."/>
            <person name="Shen D."/>
            <person name="Strem M.D."/>
            <person name="Melnick R.L."/>
            <person name="Guiltinan M.J."/>
            <person name="Tyler B.M."/>
            <person name="Meinhardt L.W."/>
            <person name="Bailey B.A."/>
        </authorList>
    </citation>
    <scope>NUCLEOTIDE SEQUENCE [LARGE SCALE GENOMIC DNA]</scope>
    <source>
        <strain evidence="9">zdho120</strain>
    </source>
</reference>
<feature type="domain" description="Reverse transcriptase RNase H-like" evidence="7">
    <location>
        <begin position="142"/>
        <end position="242"/>
    </location>
</feature>
<dbReference type="GO" id="GO:0003964">
    <property type="term" value="F:RNA-directed DNA polymerase activity"/>
    <property type="evidence" value="ECO:0007669"/>
    <property type="project" value="UniProtKB-KW"/>
</dbReference>
<dbReference type="SUPFAM" id="SSF56672">
    <property type="entry name" value="DNA/RNA polymerases"/>
    <property type="match status" value="1"/>
</dbReference>
<dbReference type="EMBL" id="NBNE01020132">
    <property type="protein sequence ID" value="OWY91488.1"/>
    <property type="molecule type" value="Genomic_DNA"/>
</dbReference>
<dbReference type="Proteomes" id="UP000198211">
    <property type="component" value="Unassembled WGS sequence"/>
</dbReference>
<evidence type="ECO:0000259" key="7">
    <source>
        <dbReference type="Pfam" id="PF17917"/>
    </source>
</evidence>
<dbReference type="InterPro" id="IPR050951">
    <property type="entry name" value="Retrovirus_Pol_polyprotein"/>
</dbReference>
<dbReference type="OrthoDB" id="1717786at2759"/>
<evidence type="ECO:0000256" key="3">
    <source>
        <dbReference type="ARBA" id="ARBA00022722"/>
    </source>
</evidence>
<dbReference type="InterPro" id="IPR043502">
    <property type="entry name" value="DNA/RNA_pol_sf"/>
</dbReference>
<evidence type="ECO:0000313" key="8">
    <source>
        <dbReference type="EMBL" id="OWY91488.1"/>
    </source>
</evidence>
<evidence type="ECO:0000256" key="6">
    <source>
        <dbReference type="ARBA" id="ARBA00022918"/>
    </source>
</evidence>
<evidence type="ECO:0000313" key="9">
    <source>
        <dbReference type="Proteomes" id="UP000198211"/>
    </source>
</evidence>
<name>A0A225UEP8_9STRA</name>
<keyword evidence="5" id="KW-0378">Hydrolase</keyword>
<keyword evidence="1" id="KW-0808">Transferase</keyword>
<proteinExistence type="predicted"/>
<dbReference type="STRING" id="4795.A0A225UEP8"/>
<keyword evidence="4" id="KW-0255">Endonuclease</keyword>
<evidence type="ECO:0000256" key="1">
    <source>
        <dbReference type="ARBA" id="ARBA00022679"/>
    </source>
</evidence>
<protein>
    <submittedName>
        <fullName evidence="8">Reverse transcriptase</fullName>
    </submittedName>
</protein>
<gene>
    <name evidence="8" type="ORF">PHMEG_00039919</name>
</gene>
<evidence type="ECO:0000256" key="4">
    <source>
        <dbReference type="ARBA" id="ARBA00022759"/>
    </source>
</evidence>
<dbReference type="Gene3D" id="3.30.70.270">
    <property type="match status" value="2"/>
</dbReference>
<dbReference type="GO" id="GO:0016787">
    <property type="term" value="F:hydrolase activity"/>
    <property type="evidence" value="ECO:0007669"/>
    <property type="project" value="UniProtKB-KW"/>
</dbReference>
<keyword evidence="3" id="KW-0540">Nuclease</keyword>
<accession>A0A225UEP8</accession>
<dbReference type="AlphaFoldDB" id="A0A225UEP8"/>
<dbReference type="GO" id="GO:0004519">
    <property type="term" value="F:endonuclease activity"/>
    <property type="evidence" value="ECO:0007669"/>
    <property type="project" value="UniProtKB-KW"/>
</dbReference>
<dbReference type="Pfam" id="PF17917">
    <property type="entry name" value="RT_RNaseH"/>
    <property type="match status" value="1"/>
</dbReference>
<evidence type="ECO:0000256" key="5">
    <source>
        <dbReference type="ARBA" id="ARBA00022801"/>
    </source>
</evidence>
<dbReference type="InterPro" id="IPR041373">
    <property type="entry name" value="RT_RNaseH"/>
</dbReference>
<dbReference type="InterPro" id="IPR043128">
    <property type="entry name" value="Rev_trsase/Diguanyl_cyclase"/>
</dbReference>